<comment type="subcellular location">
    <subcellularLocation>
        <location evidence="3">Cytoplasm</location>
    </subcellularLocation>
</comment>
<dbReference type="GO" id="GO:1990663">
    <property type="term" value="F:dihydroorotate dehydrogenase (fumarate) activity"/>
    <property type="evidence" value="ECO:0007669"/>
    <property type="project" value="UniProtKB-EC"/>
</dbReference>
<evidence type="ECO:0000256" key="9">
    <source>
        <dbReference type="ARBA" id="ARBA00022630"/>
    </source>
</evidence>
<evidence type="ECO:0000256" key="3">
    <source>
        <dbReference type="ARBA" id="ARBA00004496"/>
    </source>
</evidence>
<evidence type="ECO:0000313" key="15">
    <source>
        <dbReference type="Proteomes" id="UP001220377"/>
    </source>
</evidence>
<comment type="cofactor">
    <cofactor evidence="2">
        <name>FMN</name>
        <dbReference type="ChEBI" id="CHEBI:58210"/>
    </cofactor>
</comment>
<evidence type="ECO:0000256" key="5">
    <source>
        <dbReference type="ARBA" id="ARBA00008008"/>
    </source>
</evidence>
<evidence type="ECO:0000256" key="10">
    <source>
        <dbReference type="ARBA" id="ARBA00022643"/>
    </source>
</evidence>
<dbReference type="Gene3D" id="3.20.20.70">
    <property type="entry name" value="Aldolase class I"/>
    <property type="match status" value="1"/>
</dbReference>
<keyword evidence="11" id="KW-0665">Pyrimidine biosynthesis</keyword>
<dbReference type="Proteomes" id="UP001220377">
    <property type="component" value="Chromosome"/>
</dbReference>
<dbReference type="PANTHER" id="PTHR48109">
    <property type="entry name" value="DIHYDROOROTATE DEHYDROGENASE (QUINONE), MITOCHONDRIAL-RELATED"/>
    <property type="match status" value="1"/>
</dbReference>
<comment type="catalytic activity">
    <reaction evidence="1">
        <text>(S)-dihydroorotate + fumarate = orotate + succinate</text>
        <dbReference type="Rhea" id="RHEA:30059"/>
        <dbReference type="ChEBI" id="CHEBI:29806"/>
        <dbReference type="ChEBI" id="CHEBI:30031"/>
        <dbReference type="ChEBI" id="CHEBI:30839"/>
        <dbReference type="ChEBI" id="CHEBI:30864"/>
        <dbReference type="EC" id="1.3.98.1"/>
    </reaction>
</comment>
<keyword evidence="12 14" id="KW-0560">Oxidoreductase</keyword>
<evidence type="ECO:0000256" key="11">
    <source>
        <dbReference type="ARBA" id="ARBA00022975"/>
    </source>
</evidence>
<evidence type="ECO:0000256" key="2">
    <source>
        <dbReference type="ARBA" id="ARBA00001917"/>
    </source>
</evidence>
<dbReference type="PIRSF" id="PIRSF000164">
    <property type="entry name" value="DHO_oxidase"/>
    <property type="match status" value="1"/>
</dbReference>
<dbReference type="Gene3D" id="2.30.26.10">
    <property type="entry name" value="Dihydroorotate Dehydrogenase A, chain A, domain 2"/>
    <property type="match status" value="1"/>
</dbReference>
<organism evidence="14 15">
    <name type="scientific">Lacticaseibacillus pabuli</name>
    <dbReference type="NCBI Taxonomy" id="3025672"/>
    <lineage>
        <taxon>Bacteria</taxon>
        <taxon>Bacillati</taxon>
        <taxon>Bacillota</taxon>
        <taxon>Bacilli</taxon>
        <taxon>Lactobacillales</taxon>
        <taxon>Lactobacillaceae</taxon>
        <taxon>Lacticaseibacillus</taxon>
    </lineage>
</organism>
<dbReference type="InterPro" id="IPR013785">
    <property type="entry name" value="Aldolase_TIM"/>
</dbReference>
<dbReference type="EC" id="1.3.98.1" evidence="7"/>
<sequence length="313" mass="33180">MSLTTKFLGRTYASPIMNAAGIRCTTTVELDQLRQSSAGTFVTKTATLNPRSGNAGKRLAALPNGSINSMGLPNEGIDYYLDYLTNLPDHGHDAFLSVAGFSEGDQLAVLSKIAASDFAGIVELNLSCPNIVGHPQLAYDFEATDALLAKVFAQFGQLELGVKLPPFFDPVHFDQIAAVLNKYPIKYINSINSLGNGFFINPDTDAPMIEPKSGFGGIGGGYAKPTALANVRAMRERLRDDIAIIGTGGVQNGRDAYDLILCGASMVQVATLLGEEGIAAFDHLNAQLQTVLTAKGYPNAEAAVGQLVTNVKH</sequence>
<dbReference type="Pfam" id="PF01180">
    <property type="entry name" value="DHO_dh"/>
    <property type="match status" value="1"/>
</dbReference>
<dbReference type="CDD" id="cd04741">
    <property type="entry name" value="DHOD_1A_like"/>
    <property type="match status" value="1"/>
</dbReference>
<dbReference type="PANTHER" id="PTHR48109:SF1">
    <property type="entry name" value="DIHYDROOROTATE DEHYDROGENASE (FUMARATE)"/>
    <property type="match status" value="1"/>
</dbReference>
<keyword evidence="8" id="KW-0963">Cytoplasm</keyword>
<dbReference type="EMBL" id="CP117884">
    <property type="protein sequence ID" value="WDF82310.1"/>
    <property type="molecule type" value="Genomic_DNA"/>
</dbReference>
<dbReference type="RefSeq" id="WP_274259678.1">
    <property type="nucleotide sequence ID" value="NZ_CP117884.1"/>
</dbReference>
<comment type="subunit">
    <text evidence="6">Homodimer.</text>
</comment>
<evidence type="ECO:0000256" key="6">
    <source>
        <dbReference type="ARBA" id="ARBA00011738"/>
    </source>
</evidence>
<gene>
    <name evidence="14" type="ORF">PQ472_10510</name>
</gene>
<feature type="domain" description="Dihydroorotate dehydrogenase catalytic" evidence="13">
    <location>
        <begin position="3"/>
        <end position="292"/>
    </location>
</feature>
<dbReference type="SUPFAM" id="SSF51395">
    <property type="entry name" value="FMN-linked oxidoreductases"/>
    <property type="match status" value="1"/>
</dbReference>
<keyword evidence="9" id="KW-0285">Flavoprotein</keyword>
<accession>A0ABY7WT33</accession>
<evidence type="ECO:0000259" key="13">
    <source>
        <dbReference type="Pfam" id="PF01180"/>
    </source>
</evidence>
<name>A0ABY7WT33_9LACO</name>
<evidence type="ECO:0000256" key="4">
    <source>
        <dbReference type="ARBA" id="ARBA00004725"/>
    </source>
</evidence>
<evidence type="ECO:0000256" key="12">
    <source>
        <dbReference type="ARBA" id="ARBA00023002"/>
    </source>
</evidence>
<dbReference type="InterPro" id="IPR023359">
    <property type="entry name" value="Dihydro_DH_chainA_dom2"/>
</dbReference>
<keyword evidence="10" id="KW-0288">FMN</keyword>
<reference evidence="14 15" key="1">
    <citation type="submission" date="2023-02" db="EMBL/GenBank/DDBJ databases">
        <title>Genome sequence of Lacticaseibacillus sp. KACC 23028.</title>
        <authorList>
            <person name="Kim S."/>
            <person name="Heo J."/>
            <person name="Kwon S.-W."/>
        </authorList>
    </citation>
    <scope>NUCLEOTIDE SEQUENCE [LARGE SCALE GENOMIC DNA]</scope>
    <source>
        <strain evidence="14 15">KACC 23028</strain>
    </source>
</reference>
<comment type="similarity">
    <text evidence="5">Belongs to the dihydroorotate dehydrogenase family. Type 1 subfamily.</text>
</comment>
<dbReference type="InterPro" id="IPR050074">
    <property type="entry name" value="DHO_dehydrogenase"/>
</dbReference>
<dbReference type="PROSITE" id="PS00912">
    <property type="entry name" value="DHODEHASE_2"/>
    <property type="match status" value="1"/>
</dbReference>
<proteinExistence type="inferred from homology"/>
<evidence type="ECO:0000256" key="8">
    <source>
        <dbReference type="ARBA" id="ARBA00022490"/>
    </source>
</evidence>
<dbReference type="NCBIfam" id="NF002702">
    <property type="entry name" value="PRK02506.1"/>
    <property type="match status" value="1"/>
</dbReference>
<keyword evidence="15" id="KW-1185">Reference proteome</keyword>
<protein>
    <recommendedName>
        <fullName evidence="7">dihydroorotate oxidase (fumarate)</fullName>
        <ecNumber evidence="7">1.3.98.1</ecNumber>
    </recommendedName>
</protein>
<dbReference type="InterPro" id="IPR012135">
    <property type="entry name" value="Dihydroorotate_DH_1_2"/>
</dbReference>
<evidence type="ECO:0000256" key="1">
    <source>
        <dbReference type="ARBA" id="ARBA00001694"/>
    </source>
</evidence>
<evidence type="ECO:0000256" key="7">
    <source>
        <dbReference type="ARBA" id="ARBA00011911"/>
    </source>
</evidence>
<dbReference type="InterPro" id="IPR001295">
    <property type="entry name" value="Dihydroorotate_DH_CS"/>
</dbReference>
<comment type="pathway">
    <text evidence="4">Pyrimidine metabolism; UMP biosynthesis via de novo pathway.</text>
</comment>
<dbReference type="InterPro" id="IPR033886">
    <property type="entry name" value="DHOD_1A"/>
</dbReference>
<evidence type="ECO:0000313" key="14">
    <source>
        <dbReference type="EMBL" id="WDF82310.1"/>
    </source>
</evidence>
<dbReference type="InterPro" id="IPR005720">
    <property type="entry name" value="Dihydroorotate_DH_cat"/>
</dbReference>